<gene>
    <name evidence="1" type="ORF">SAMN05877753_103213</name>
</gene>
<evidence type="ECO:0000313" key="1">
    <source>
        <dbReference type="EMBL" id="SNX69755.1"/>
    </source>
</evidence>
<dbReference type="EMBL" id="OAOP01000003">
    <property type="protein sequence ID" value="SNX69755.1"/>
    <property type="molecule type" value="Genomic_DNA"/>
</dbReference>
<keyword evidence="2" id="KW-1185">Reference proteome</keyword>
<organism evidence="1 2">
    <name type="scientific">Bacillus oleivorans</name>
    <dbReference type="NCBI Taxonomy" id="1448271"/>
    <lineage>
        <taxon>Bacteria</taxon>
        <taxon>Bacillati</taxon>
        <taxon>Bacillota</taxon>
        <taxon>Bacilli</taxon>
        <taxon>Bacillales</taxon>
        <taxon>Bacillaceae</taxon>
        <taxon>Bacillus</taxon>
    </lineage>
</organism>
<dbReference type="RefSeq" id="WP_245855708.1">
    <property type="nucleotide sequence ID" value="NZ_JBEPMQ010000002.1"/>
</dbReference>
<dbReference type="AlphaFoldDB" id="A0A285CQQ4"/>
<dbReference type="Proteomes" id="UP000219546">
    <property type="component" value="Unassembled WGS sequence"/>
</dbReference>
<accession>A0A285CQQ4</accession>
<name>A0A285CQQ4_9BACI</name>
<evidence type="ECO:0000313" key="2">
    <source>
        <dbReference type="Proteomes" id="UP000219546"/>
    </source>
</evidence>
<protein>
    <submittedName>
        <fullName evidence="1">Uncharacterized protein</fullName>
    </submittedName>
</protein>
<proteinExistence type="predicted"/>
<sequence length="116" mass="13832">MLEFKEPQYPMNFYDTEVKVFNKHFHILLNEHYPYLSFASVVEFGKINFIDVPELKQFNSFYKVLSVKELNEPLVLKPDPKKGILQNDINLNGAELEQVAYWEPKRIGEVIFNYWD</sequence>
<reference evidence="1 2" key="1">
    <citation type="submission" date="2017-08" db="EMBL/GenBank/DDBJ databases">
        <authorList>
            <person name="de Groot N.N."/>
        </authorList>
    </citation>
    <scope>NUCLEOTIDE SEQUENCE [LARGE SCALE GENOMIC DNA]</scope>
    <source>
        <strain evidence="1 2">JC228</strain>
    </source>
</reference>